<keyword evidence="2" id="KW-1185">Reference proteome</keyword>
<evidence type="ECO:0000313" key="1">
    <source>
        <dbReference type="EMBL" id="AHC40251.1"/>
    </source>
</evidence>
<reference evidence="1 2" key="1">
    <citation type="journal article" date="2014" name="Genome Announc.">
        <title>Complete Genome Sequence of Mycoplasma ovis Strain Michigan, a Hemoplasma of Sheep with Two Distinct 16S rRNA Genes.</title>
        <authorList>
            <person name="Deshuillers P.L."/>
            <person name="Santos A.P."/>
            <person name="do Nascimento N.C."/>
            <person name="Hampel J.A."/>
            <person name="Bergin I.L."/>
            <person name="Dyson M.C."/>
            <person name="Messick J.B."/>
        </authorList>
    </citation>
    <scope>NUCLEOTIDE SEQUENCE [LARGE SCALE GENOMIC DNA]</scope>
    <source>
        <strain evidence="1 2">Michigan</strain>
    </source>
</reference>
<gene>
    <name evidence="1" type="ORF">OVS_01830</name>
</gene>
<dbReference type="Proteomes" id="UP000018745">
    <property type="component" value="Chromosome"/>
</dbReference>
<sequence length="167" mass="19049">MSFSLISKFATGIAIVGGVVATPFLLTNRSANSEQLDKSFRDCTGLLDGIDRPRNNEQIYLCPAGIENKLEMFYSENGSEERKDAVKIKELEQQIDGRLHQPKMKVKLENNEIKRELNWPSLLFKYTDTGGSSQKTLIPETDCQMTPNEEKLFKCNSTWEVIKKRKN</sequence>
<evidence type="ECO:0000313" key="2">
    <source>
        <dbReference type="Proteomes" id="UP000018745"/>
    </source>
</evidence>
<dbReference type="EMBL" id="CP006935">
    <property type="protein sequence ID" value="AHC40251.1"/>
    <property type="molecule type" value="Genomic_DNA"/>
</dbReference>
<accession>A0ABN4BLX1</accession>
<protein>
    <submittedName>
        <fullName evidence="1">Uncharacterized protein</fullName>
    </submittedName>
</protein>
<dbReference type="InterPro" id="IPR045707">
    <property type="entry name" value="DUF6063"/>
</dbReference>
<name>A0ABN4BLX1_9MOLU</name>
<dbReference type="Pfam" id="PF19539">
    <property type="entry name" value="DUF6063"/>
    <property type="match status" value="1"/>
</dbReference>
<organism evidence="1 2">
    <name type="scientific">Mycoplasma ovis str. Michigan</name>
    <dbReference type="NCBI Taxonomy" id="1415773"/>
    <lineage>
        <taxon>Bacteria</taxon>
        <taxon>Bacillati</taxon>
        <taxon>Mycoplasmatota</taxon>
        <taxon>Mollicutes</taxon>
        <taxon>Mycoplasmataceae</taxon>
        <taxon>Mycoplasma</taxon>
    </lineage>
</organism>
<proteinExistence type="predicted"/>
<dbReference type="RefSeq" id="WP_024071152.1">
    <property type="nucleotide sequence ID" value="NC_023062.1"/>
</dbReference>